<dbReference type="GO" id="GO:0000775">
    <property type="term" value="C:chromosome, centromeric region"/>
    <property type="evidence" value="ECO:0007669"/>
    <property type="project" value="InterPro"/>
</dbReference>
<feature type="compositionally biased region" description="Basic and acidic residues" evidence="4">
    <location>
        <begin position="211"/>
        <end position="225"/>
    </location>
</feature>
<dbReference type="GO" id="GO:0045144">
    <property type="term" value="P:meiotic sister chromatid segregation"/>
    <property type="evidence" value="ECO:0007669"/>
    <property type="project" value="InterPro"/>
</dbReference>
<evidence type="ECO:0000256" key="1">
    <source>
        <dbReference type="ARBA" id="ARBA00010845"/>
    </source>
</evidence>
<dbReference type="PANTHER" id="PTHR34373:SF9">
    <property type="entry name" value="SHUGOSHIN 2"/>
    <property type="match status" value="1"/>
</dbReference>
<dbReference type="GO" id="GO:0005634">
    <property type="term" value="C:nucleus"/>
    <property type="evidence" value="ECO:0007669"/>
    <property type="project" value="InterPro"/>
</dbReference>
<feature type="domain" description="Shugoshin C-terminal" evidence="5">
    <location>
        <begin position="355"/>
        <end position="379"/>
    </location>
</feature>
<evidence type="ECO:0000313" key="7">
    <source>
        <dbReference type="Proteomes" id="UP000796880"/>
    </source>
</evidence>
<evidence type="ECO:0000256" key="2">
    <source>
        <dbReference type="ARBA" id="ARBA00022829"/>
    </source>
</evidence>
<accession>A0A8K0DZH6</accession>
<sequence length="381" mass="43014">MDNATLLGSENFGVGGSKKGEKILKGTPIGAATRKKLADISNMQNQQPNPANQDTKQQATKLATKEYVDKLHKEIMTLMQLLTDRNKLLELSRIEILKLRTNLEKLQQQNLQLAQANSQMQGELNSCKDRLLVIQHELGCKNVFLKAMKLEAEEKAKTVTCQNAGNEEVSINYEEAREPSKPDRVNKPDNANRRRQSKKQSLVPPTAKANHAKEIQDKETVDNEKRRSRRLSARAKSEESEPNKDSLEIDDAKLTVSPIHDDSLHDNHPKEIHAKKTVDKKRRCSRRFYASPKSEEPEPNEDPLELDDAKFTVSLIHDDSVHDNRPSQGSSVKEEDGGKTAPIPDAQEFRRSSVGRPLRRAAEKVQSYKEGPINVKMRRLA</sequence>
<gene>
    <name evidence="6" type="ORF">FNV43_RR25165</name>
</gene>
<feature type="region of interest" description="Disordered" evidence="4">
    <location>
        <begin position="170"/>
        <end position="381"/>
    </location>
</feature>
<keyword evidence="2" id="KW-0159">Chromosome partition</keyword>
<feature type="compositionally biased region" description="Basic and acidic residues" evidence="4">
    <location>
        <begin position="235"/>
        <end position="277"/>
    </location>
</feature>
<dbReference type="Proteomes" id="UP000796880">
    <property type="component" value="Unassembled WGS sequence"/>
</dbReference>
<keyword evidence="7" id="KW-1185">Reference proteome</keyword>
<evidence type="ECO:0000256" key="3">
    <source>
        <dbReference type="SAM" id="Coils"/>
    </source>
</evidence>
<evidence type="ECO:0000259" key="5">
    <source>
        <dbReference type="Pfam" id="PF07557"/>
    </source>
</evidence>
<feature type="compositionally biased region" description="Basic and acidic residues" evidence="4">
    <location>
        <begin position="174"/>
        <end position="192"/>
    </location>
</feature>
<dbReference type="InterPro" id="IPR011515">
    <property type="entry name" value="Shugoshin_C"/>
</dbReference>
<dbReference type="EMBL" id="VOIH02000011">
    <property type="protein sequence ID" value="KAF3434062.1"/>
    <property type="molecule type" value="Genomic_DNA"/>
</dbReference>
<evidence type="ECO:0000313" key="6">
    <source>
        <dbReference type="EMBL" id="KAF3434062.1"/>
    </source>
</evidence>
<dbReference type="GO" id="GO:0034090">
    <property type="term" value="P:maintenance of meiotic sister chromatid cohesion"/>
    <property type="evidence" value="ECO:0007669"/>
    <property type="project" value="InterPro"/>
</dbReference>
<reference evidence="6" key="1">
    <citation type="submission" date="2020-03" db="EMBL/GenBank/DDBJ databases">
        <title>A high-quality chromosome-level genome assembly of a woody plant with both climbing and erect habits, Rhamnella rubrinervis.</title>
        <authorList>
            <person name="Lu Z."/>
            <person name="Yang Y."/>
            <person name="Zhu X."/>
            <person name="Sun Y."/>
        </authorList>
    </citation>
    <scope>NUCLEOTIDE SEQUENCE</scope>
    <source>
        <strain evidence="6">BYM</strain>
        <tissue evidence="6">Leaf</tissue>
    </source>
</reference>
<comment type="similarity">
    <text evidence="1">Belongs to the shugoshin family.</text>
</comment>
<proteinExistence type="inferred from homology"/>
<dbReference type="PANTHER" id="PTHR34373">
    <property type="entry name" value="SHUGOSHIN 2"/>
    <property type="match status" value="1"/>
</dbReference>
<dbReference type="InterPro" id="IPR044693">
    <property type="entry name" value="SGO_plant"/>
</dbReference>
<feature type="compositionally biased region" description="Acidic residues" evidence="4">
    <location>
        <begin position="297"/>
        <end position="306"/>
    </location>
</feature>
<dbReference type="AlphaFoldDB" id="A0A8K0DZH6"/>
<dbReference type="Pfam" id="PF07557">
    <property type="entry name" value="Shugoshin_C"/>
    <property type="match status" value="1"/>
</dbReference>
<keyword evidence="3" id="KW-0175">Coiled coil</keyword>
<feature type="compositionally biased region" description="Basic and acidic residues" evidence="4">
    <location>
        <begin position="316"/>
        <end position="325"/>
    </location>
</feature>
<evidence type="ECO:0000256" key="4">
    <source>
        <dbReference type="SAM" id="MobiDB-lite"/>
    </source>
</evidence>
<protein>
    <recommendedName>
        <fullName evidence="5">Shugoshin C-terminal domain-containing protein</fullName>
    </recommendedName>
</protein>
<dbReference type="OrthoDB" id="770508at2759"/>
<feature type="coiled-coil region" evidence="3">
    <location>
        <begin position="89"/>
        <end position="123"/>
    </location>
</feature>
<name>A0A8K0DZH6_9ROSA</name>
<organism evidence="6 7">
    <name type="scientific">Rhamnella rubrinervis</name>
    <dbReference type="NCBI Taxonomy" id="2594499"/>
    <lineage>
        <taxon>Eukaryota</taxon>
        <taxon>Viridiplantae</taxon>
        <taxon>Streptophyta</taxon>
        <taxon>Embryophyta</taxon>
        <taxon>Tracheophyta</taxon>
        <taxon>Spermatophyta</taxon>
        <taxon>Magnoliopsida</taxon>
        <taxon>eudicotyledons</taxon>
        <taxon>Gunneridae</taxon>
        <taxon>Pentapetalae</taxon>
        <taxon>rosids</taxon>
        <taxon>fabids</taxon>
        <taxon>Rosales</taxon>
        <taxon>Rhamnaceae</taxon>
        <taxon>rhamnoid group</taxon>
        <taxon>Rhamneae</taxon>
        <taxon>Rhamnella</taxon>
    </lineage>
</organism>
<comment type="caution">
    <text evidence="6">The sequence shown here is derived from an EMBL/GenBank/DDBJ whole genome shotgun (WGS) entry which is preliminary data.</text>
</comment>